<dbReference type="AlphaFoldDB" id="A0A1E5L808"/>
<name>A0A1E5L808_9FIRM</name>
<evidence type="ECO:0000313" key="2">
    <source>
        <dbReference type="Proteomes" id="UP000095255"/>
    </source>
</evidence>
<comment type="caution">
    <text evidence="1">The sequence shown here is derived from an EMBL/GenBank/DDBJ whole genome shotgun (WGS) entry which is preliminary data.</text>
</comment>
<organism evidence="1 2">
    <name type="scientific">Desulfuribacillus stibiiarsenatis</name>
    <dbReference type="NCBI Taxonomy" id="1390249"/>
    <lineage>
        <taxon>Bacteria</taxon>
        <taxon>Bacillati</taxon>
        <taxon>Bacillota</taxon>
        <taxon>Desulfuribacillia</taxon>
        <taxon>Desulfuribacillales</taxon>
        <taxon>Desulfuribacillaceae</taxon>
        <taxon>Desulfuribacillus</taxon>
    </lineage>
</organism>
<proteinExistence type="predicted"/>
<dbReference type="Proteomes" id="UP000095255">
    <property type="component" value="Unassembled WGS sequence"/>
</dbReference>
<protein>
    <recommendedName>
        <fullName evidence="3">HEAT repeat domain-containing protein</fullName>
    </recommendedName>
</protein>
<gene>
    <name evidence="1" type="ORF">BHU72_14685</name>
</gene>
<dbReference type="OrthoDB" id="2799458at2"/>
<accession>A0A1E5L808</accession>
<evidence type="ECO:0000313" key="1">
    <source>
        <dbReference type="EMBL" id="OEH86073.1"/>
    </source>
</evidence>
<sequence>MNGRVLMVSVVLCLIILTGFSSLNKIDSIKINYANSNQEKILSDLSKKPLSKVFEEINIISGDGINNSNLIAHANTVSKRLNEISDEEVVKNIKDESNSNNLKIILIQSLQNQSGNLDKNIDSEFLKMVKNKNIDKEVRENLIWTLNNNSATTSTLEDIVFNDDEKLAFQAMKKIRSYDSEKAIKIADKIIAKYYSDKIQNERVRSAVKAKVEFFRHNKSLTKESDAFISLCIELLENPSYELMKDTAIFSLSELQNEAAISYILSSNDVEDYLKVYCIDQNYTTLLSMINNNLSDENIEIVIKAMNIYPITDLITPLKKVMEQSPNKQFSTSLIETEGNPVNKKWINY</sequence>
<reference evidence="1 2" key="1">
    <citation type="submission" date="2016-09" db="EMBL/GenBank/DDBJ databases">
        <title>Desulfuribacillus arsenicus sp. nov., an obligately anaerobic, dissimilatory arsenic- and antimonate-reducing bacterium isolated from anoxic sediments.</title>
        <authorList>
            <person name="Abin C.A."/>
            <person name="Hollibaugh J.T."/>
        </authorList>
    </citation>
    <scope>NUCLEOTIDE SEQUENCE [LARGE SCALE GENOMIC DNA]</scope>
    <source>
        <strain evidence="1 2">MLFW-2</strain>
    </source>
</reference>
<evidence type="ECO:0008006" key="3">
    <source>
        <dbReference type="Google" id="ProtNLM"/>
    </source>
</evidence>
<keyword evidence="2" id="KW-1185">Reference proteome</keyword>
<dbReference type="SUPFAM" id="SSF48371">
    <property type="entry name" value="ARM repeat"/>
    <property type="match status" value="1"/>
</dbReference>
<dbReference type="EMBL" id="MJAT01000008">
    <property type="protein sequence ID" value="OEH86073.1"/>
    <property type="molecule type" value="Genomic_DNA"/>
</dbReference>
<dbReference type="InterPro" id="IPR016024">
    <property type="entry name" value="ARM-type_fold"/>
</dbReference>